<proteinExistence type="predicted"/>
<keyword evidence="2" id="KW-1185">Reference proteome</keyword>
<dbReference type="Proteomes" id="UP000027138">
    <property type="component" value="Unassembled WGS sequence"/>
</dbReference>
<organism evidence="1 2">
    <name type="scientific">Jatropha curcas</name>
    <name type="common">Barbados nut</name>
    <dbReference type="NCBI Taxonomy" id="180498"/>
    <lineage>
        <taxon>Eukaryota</taxon>
        <taxon>Viridiplantae</taxon>
        <taxon>Streptophyta</taxon>
        <taxon>Embryophyta</taxon>
        <taxon>Tracheophyta</taxon>
        <taxon>Spermatophyta</taxon>
        <taxon>Magnoliopsida</taxon>
        <taxon>eudicotyledons</taxon>
        <taxon>Gunneridae</taxon>
        <taxon>Pentapetalae</taxon>
        <taxon>rosids</taxon>
        <taxon>fabids</taxon>
        <taxon>Malpighiales</taxon>
        <taxon>Euphorbiaceae</taxon>
        <taxon>Crotonoideae</taxon>
        <taxon>Jatropheae</taxon>
        <taxon>Jatropha</taxon>
    </lineage>
</organism>
<sequence>MKAKGLRSVNLRQVIAEGYPVRSPSRPIRPCPSSFEMAPKKAKASKMAKIAEAIKKKAKESRSD</sequence>
<dbReference type="EMBL" id="KK914202">
    <property type="protein sequence ID" value="KDP46947.1"/>
    <property type="molecule type" value="Genomic_DNA"/>
</dbReference>
<evidence type="ECO:0000313" key="1">
    <source>
        <dbReference type="EMBL" id="KDP46947.1"/>
    </source>
</evidence>
<gene>
    <name evidence="1" type="ORF">JCGZ_07964</name>
</gene>
<dbReference type="AlphaFoldDB" id="A0A067LEX8"/>
<accession>A0A067LEX8</accession>
<protein>
    <submittedName>
        <fullName evidence="1">Uncharacterized protein</fullName>
    </submittedName>
</protein>
<reference evidence="1 2" key="1">
    <citation type="journal article" date="2014" name="PLoS ONE">
        <title>Global Analysis of Gene Expression Profiles in Physic Nut (Jatropha curcas L.) Seedlings Exposed to Salt Stress.</title>
        <authorList>
            <person name="Zhang L."/>
            <person name="Zhang C."/>
            <person name="Wu P."/>
            <person name="Chen Y."/>
            <person name="Li M."/>
            <person name="Jiang H."/>
            <person name="Wu G."/>
        </authorList>
    </citation>
    <scope>NUCLEOTIDE SEQUENCE [LARGE SCALE GENOMIC DNA]</scope>
    <source>
        <strain evidence="2">cv. GZQX0401</strain>
        <tissue evidence="1">Young leaves</tissue>
    </source>
</reference>
<name>A0A067LEX8_JATCU</name>
<evidence type="ECO:0000313" key="2">
    <source>
        <dbReference type="Proteomes" id="UP000027138"/>
    </source>
</evidence>